<evidence type="ECO:0000259" key="4">
    <source>
        <dbReference type="PROSITE" id="PS01124"/>
    </source>
</evidence>
<dbReference type="InterPro" id="IPR046532">
    <property type="entry name" value="DUF6597"/>
</dbReference>
<dbReference type="Pfam" id="PF12833">
    <property type="entry name" value="HTH_18"/>
    <property type="match status" value="1"/>
</dbReference>
<dbReference type="RefSeq" id="WP_270688253.1">
    <property type="nucleotide sequence ID" value="NZ_JAQFWQ010000074.1"/>
</dbReference>
<sequence length="262" mass="27969">MSWYTPVAAEPDLSGELVTAWTAWAGGAEHLLVPDGCVDVLWLSTGRLVVCGPETSGWSFSLPDGVEAVGVRLRPGRAASVLGLDTPGALNKRVDVEDVLGAREQRVLLERLHEASGPHERLSLLQRMVRDRAEARPAPGVPRSRSASTADEVSRILTAAPETTVADLARGSALSERQLHRRCVAAFGYGPAVLRRILRLQRFLRLARHPAATTDLSVLAAMAGYTDQSHLNRDSRALAGVPPSALLGMHLTDGVGDMPDAG</sequence>
<evidence type="ECO:0000256" key="2">
    <source>
        <dbReference type="ARBA" id="ARBA00023125"/>
    </source>
</evidence>
<dbReference type="PROSITE" id="PS01124">
    <property type="entry name" value="HTH_ARAC_FAMILY_2"/>
    <property type="match status" value="1"/>
</dbReference>
<dbReference type="InterPro" id="IPR050204">
    <property type="entry name" value="AraC_XylS_family_regulators"/>
</dbReference>
<dbReference type="Pfam" id="PF20240">
    <property type="entry name" value="DUF6597"/>
    <property type="match status" value="1"/>
</dbReference>
<dbReference type="InterPro" id="IPR018060">
    <property type="entry name" value="HTH_AraC"/>
</dbReference>
<organism evidence="5 6">
    <name type="scientific">Nocardiopsis endophytica</name>
    <dbReference type="NCBI Taxonomy" id="3018445"/>
    <lineage>
        <taxon>Bacteria</taxon>
        <taxon>Bacillati</taxon>
        <taxon>Actinomycetota</taxon>
        <taxon>Actinomycetes</taxon>
        <taxon>Streptosporangiales</taxon>
        <taxon>Nocardiopsidaceae</taxon>
        <taxon>Nocardiopsis</taxon>
    </lineage>
</organism>
<feature type="domain" description="HTH araC/xylS-type" evidence="4">
    <location>
        <begin position="164"/>
        <end position="249"/>
    </location>
</feature>
<dbReference type="SMART" id="SM00342">
    <property type="entry name" value="HTH_ARAC"/>
    <property type="match status" value="1"/>
</dbReference>
<keyword evidence="2" id="KW-0238">DNA-binding</keyword>
<reference evidence="5 6" key="1">
    <citation type="submission" date="2023-01" db="EMBL/GenBank/DDBJ databases">
        <title>Draft genome sequence of Nocardiopsis sp. RSe5-2 isolated from halophytes.</title>
        <authorList>
            <person name="Duangmal K."/>
            <person name="Chantavorakit T."/>
        </authorList>
    </citation>
    <scope>NUCLEOTIDE SEQUENCE [LARGE SCALE GENOMIC DNA]</scope>
    <source>
        <strain evidence="5 6">RSe5-2</strain>
    </source>
</reference>
<gene>
    <name evidence="5" type="ORF">O4J56_21930</name>
</gene>
<keyword evidence="6" id="KW-1185">Reference proteome</keyword>
<evidence type="ECO:0000256" key="3">
    <source>
        <dbReference type="ARBA" id="ARBA00023163"/>
    </source>
</evidence>
<dbReference type="PANTHER" id="PTHR46796">
    <property type="entry name" value="HTH-TYPE TRANSCRIPTIONAL ACTIVATOR RHAS-RELATED"/>
    <property type="match status" value="1"/>
</dbReference>
<accession>A0ABT4U9C2</accession>
<keyword evidence="1" id="KW-0805">Transcription regulation</keyword>
<proteinExistence type="predicted"/>
<evidence type="ECO:0000313" key="5">
    <source>
        <dbReference type="EMBL" id="MDA2813321.1"/>
    </source>
</evidence>
<comment type="caution">
    <text evidence="5">The sequence shown here is derived from an EMBL/GenBank/DDBJ whole genome shotgun (WGS) entry which is preliminary data.</text>
</comment>
<evidence type="ECO:0000256" key="1">
    <source>
        <dbReference type="ARBA" id="ARBA00023015"/>
    </source>
</evidence>
<name>A0ABT4U9C2_9ACTN</name>
<protein>
    <submittedName>
        <fullName evidence="5">Helix-turn-helix domain-containing protein</fullName>
    </submittedName>
</protein>
<evidence type="ECO:0000313" key="6">
    <source>
        <dbReference type="Proteomes" id="UP001527866"/>
    </source>
</evidence>
<dbReference type="PANTHER" id="PTHR46796:SF15">
    <property type="entry name" value="BLL1074 PROTEIN"/>
    <property type="match status" value="1"/>
</dbReference>
<dbReference type="Gene3D" id="1.10.10.60">
    <property type="entry name" value="Homeodomain-like"/>
    <property type="match status" value="1"/>
</dbReference>
<dbReference type="Proteomes" id="UP001527866">
    <property type="component" value="Unassembled WGS sequence"/>
</dbReference>
<dbReference type="EMBL" id="JAQFWQ010000074">
    <property type="protein sequence ID" value="MDA2813321.1"/>
    <property type="molecule type" value="Genomic_DNA"/>
</dbReference>
<keyword evidence="3" id="KW-0804">Transcription</keyword>